<dbReference type="RefSeq" id="WP_307634767.1">
    <property type="nucleotide sequence ID" value="NZ_JAUSQL010000001.1"/>
</dbReference>
<name>A0ABT9PI41_9ACTO</name>
<reference evidence="1 2" key="1">
    <citation type="submission" date="2023-07" db="EMBL/GenBank/DDBJ databases">
        <title>Sequencing the genomes of 1000 actinobacteria strains.</title>
        <authorList>
            <person name="Klenk H.-P."/>
        </authorList>
    </citation>
    <scope>NUCLEOTIDE SEQUENCE [LARGE SCALE GENOMIC DNA]</scope>
    <source>
        <strain evidence="1 2">DSM 19515</strain>
    </source>
</reference>
<sequence>MWFWILLIGLVALGLYLASNLRDLWHAAKRLGAQFGELSRVADALSVPERERPPLADLYSDPERVREAREQRRRIRIERGERRRRSLAGARERWARLDDSAFDSIGPQARERARLRVQERT</sequence>
<accession>A0ABT9PI41</accession>
<comment type="caution">
    <text evidence="1">The sequence shown here is derived from an EMBL/GenBank/DDBJ whole genome shotgun (WGS) entry which is preliminary data.</text>
</comment>
<proteinExistence type="predicted"/>
<gene>
    <name evidence="1" type="ORF">J2S45_001065</name>
</gene>
<keyword evidence="2" id="KW-1185">Reference proteome</keyword>
<dbReference type="EMBL" id="JAUSQL010000001">
    <property type="protein sequence ID" value="MDP9832386.1"/>
    <property type="molecule type" value="Genomic_DNA"/>
</dbReference>
<organism evidence="1 2">
    <name type="scientific">Trueperella abortisuis</name>
    <dbReference type="NCBI Taxonomy" id="445930"/>
    <lineage>
        <taxon>Bacteria</taxon>
        <taxon>Bacillati</taxon>
        <taxon>Actinomycetota</taxon>
        <taxon>Actinomycetes</taxon>
        <taxon>Actinomycetales</taxon>
        <taxon>Actinomycetaceae</taxon>
        <taxon>Trueperella</taxon>
    </lineage>
</organism>
<dbReference type="Proteomes" id="UP001230145">
    <property type="component" value="Unassembled WGS sequence"/>
</dbReference>
<evidence type="ECO:0000313" key="1">
    <source>
        <dbReference type="EMBL" id="MDP9832386.1"/>
    </source>
</evidence>
<protein>
    <submittedName>
        <fullName evidence="1">Uncharacterized protein</fullName>
    </submittedName>
</protein>
<evidence type="ECO:0000313" key="2">
    <source>
        <dbReference type="Proteomes" id="UP001230145"/>
    </source>
</evidence>